<gene>
    <name evidence="1" type="ORF">HPBE_LOCUS18150</name>
</gene>
<evidence type="ECO:0000313" key="3">
    <source>
        <dbReference type="WBParaSite" id="HPBE_0001815101-mRNA-1"/>
    </source>
</evidence>
<dbReference type="SUPFAM" id="SSF57302">
    <property type="entry name" value="Snake toxin-like"/>
    <property type="match status" value="1"/>
</dbReference>
<dbReference type="OrthoDB" id="5809263at2759"/>
<dbReference type="Proteomes" id="UP000050761">
    <property type="component" value="Unassembled WGS sequence"/>
</dbReference>
<accession>A0A3P8BX05</accession>
<evidence type="ECO:0000313" key="1">
    <source>
        <dbReference type="EMBL" id="VDP10755.1"/>
    </source>
</evidence>
<dbReference type="WBParaSite" id="HPBE_0001815101-mRNA-1">
    <property type="protein sequence ID" value="HPBE_0001815101-mRNA-1"/>
    <property type="gene ID" value="HPBE_0001815101"/>
</dbReference>
<organism evidence="2 3">
    <name type="scientific">Heligmosomoides polygyrus</name>
    <name type="common">Parasitic roundworm</name>
    <dbReference type="NCBI Taxonomy" id="6339"/>
    <lineage>
        <taxon>Eukaryota</taxon>
        <taxon>Metazoa</taxon>
        <taxon>Ecdysozoa</taxon>
        <taxon>Nematoda</taxon>
        <taxon>Chromadorea</taxon>
        <taxon>Rhabditida</taxon>
        <taxon>Rhabditina</taxon>
        <taxon>Rhabditomorpha</taxon>
        <taxon>Strongyloidea</taxon>
        <taxon>Heligmosomidae</taxon>
        <taxon>Heligmosomoides</taxon>
    </lineage>
</organism>
<dbReference type="PANTHER" id="PTHR21749:SF3">
    <property type="entry name" value="ACTIVIN_RECP DOMAIN-CONTAINING PROTEIN"/>
    <property type="match status" value="1"/>
</dbReference>
<accession>A0A183G8F8</accession>
<dbReference type="AlphaFoldDB" id="A0A183G8F8"/>
<reference evidence="3" key="2">
    <citation type="submission" date="2019-09" db="UniProtKB">
        <authorList>
            <consortium name="WormBaseParasite"/>
        </authorList>
    </citation>
    <scope>IDENTIFICATION</scope>
</reference>
<protein>
    <submittedName>
        <fullName evidence="3">Activin_recp domain-containing protein</fullName>
    </submittedName>
</protein>
<dbReference type="Gene3D" id="2.10.60.10">
    <property type="entry name" value="CD59"/>
    <property type="match status" value="1"/>
</dbReference>
<sequence>MSAKRLNSIDSDSTIGNNTKLCGKDSDSCYNATADVASFSTIRKAGCNTLICQFNQNQCVQKNITGIPVTFCCCKDADLCNRGVKEATDSLIDKGASVLKGIVDYLG</sequence>
<dbReference type="EMBL" id="UZAH01030494">
    <property type="protein sequence ID" value="VDP10755.1"/>
    <property type="molecule type" value="Genomic_DNA"/>
</dbReference>
<name>A0A183G8F8_HELPZ</name>
<proteinExistence type="predicted"/>
<keyword evidence="2" id="KW-1185">Reference proteome</keyword>
<reference evidence="1 2" key="1">
    <citation type="submission" date="2018-11" db="EMBL/GenBank/DDBJ databases">
        <authorList>
            <consortium name="Pathogen Informatics"/>
        </authorList>
    </citation>
    <scope>NUCLEOTIDE SEQUENCE [LARGE SCALE GENOMIC DNA]</scope>
</reference>
<evidence type="ECO:0000313" key="2">
    <source>
        <dbReference type="Proteomes" id="UP000050761"/>
    </source>
</evidence>
<dbReference type="InterPro" id="IPR045860">
    <property type="entry name" value="Snake_toxin-like_sf"/>
</dbReference>
<dbReference type="PANTHER" id="PTHR21749">
    <property type="entry name" value="PRION-LIKE- Q/N-RICH -DOMAIN-BEARING PROTEIN PROTEIN 24"/>
    <property type="match status" value="1"/>
</dbReference>